<keyword evidence="7" id="KW-0411">Iron-sulfur</keyword>
<evidence type="ECO:0000256" key="6">
    <source>
        <dbReference type="ARBA" id="ARBA00023004"/>
    </source>
</evidence>
<keyword evidence="4" id="KW-0479">Metal-binding</keyword>
<dbReference type="InterPro" id="IPR013984">
    <property type="entry name" value="Ald_Fedxn_OxRdtase_dom2"/>
</dbReference>
<dbReference type="SMART" id="SM00790">
    <property type="entry name" value="AFOR_N"/>
    <property type="match status" value="1"/>
</dbReference>
<evidence type="ECO:0000256" key="8">
    <source>
        <dbReference type="ARBA" id="ARBA00049934"/>
    </source>
</evidence>
<evidence type="ECO:0000256" key="4">
    <source>
        <dbReference type="ARBA" id="ARBA00022723"/>
    </source>
</evidence>
<accession>S0FX76</accession>
<organism evidence="10 11">
    <name type="scientific">Desulfotignum phosphitoxidans DSM 13687</name>
    <dbReference type="NCBI Taxonomy" id="1286635"/>
    <lineage>
        <taxon>Bacteria</taxon>
        <taxon>Pseudomonadati</taxon>
        <taxon>Thermodesulfobacteriota</taxon>
        <taxon>Desulfobacteria</taxon>
        <taxon>Desulfobacterales</taxon>
        <taxon>Desulfobacteraceae</taxon>
        <taxon>Desulfotignum</taxon>
    </lineage>
</organism>
<gene>
    <name evidence="10" type="primary">aor</name>
    <name evidence="10" type="ORF">Dpo_5c02560</name>
</gene>
<dbReference type="InterPro" id="IPR051919">
    <property type="entry name" value="W-dependent_AOR"/>
</dbReference>
<dbReference type="GO" id="GO:0009055">
    <property type="term" value="F:electron transfer activity"/>
    <property type="evidence" value="ECO:0007669"/>
    <property type="project" value="InterPro"/>
</dbReference>
<dbReference type="GO" id="GO:0033726">
    <property type="term" value="F:aldehyde ferredoxin oxidoreductase activity"/>
    <property type="evidence" value="ECO:0007669"/>
    <property type="project" value="UniProtKB-EC"/>
</dbReference>
<protein>
    <submittedName>
        <fullName evidence="10">Tungsten-containing aldehyde ferredoxin oxidoreductase Aor</fullName>
        <ecNumber evidence="10">1.2.7.5</ecNumber>
    </submittedName>
</protein>
<proteinExistence type="inferred from homology"/>
<evidence type="ECO:0000313" key="11">
    <source>
        <dbReference type="Proteomes" id="UP000014216"/>
    </source>
</evidence>
<dbReference type="Proteomes" id="UP000014216">
    <property type="component" value="Unassembled WGS sequence"/>
</dbReference>
<evidence type="ECO:0000256" key="7">
    <source>
        <dbReference type="ARBA" id="ARBA00023014"/>
    </source>
</evidence>
<keyword evidence="6" id="KW-0408">Iron</keyword>
<evidence type="ECO:0000256" key="5">
    <source>
        <dbReference type="ARBA" id="ARBA00023002"/>
    </source>
</evidence>
<dbReference type="EMBL" id="APJX01000005">
    <property type="protein sequence ID" value="EMS79330.1"/>
    <property type="molecule type" value="Genomic_DNA"/>
</dbReference>
<dbReference type="SUPFAM" id="SSF56228">
    <property type="entry name" value="Aldehyde ferredoxin oxidoreductase, N-terminal domain"/>
    <property type="match status" value="1"/>
</dbReference>
<comment type="caution">
    <text evidence="10">The sequence shown here is derived from an EMBL/GenBank/DDBJ whole genome shotgun (WGS) entry which is preliminary data.</text>
</comment>
<dbReference type="GO" id="GO:0046872">
    <property type="term" value="F:metal ion binding"/>
    <property type="evidence" value="ECO:0007669"/>
    <property type="project" value="UniProtKB-KW"/>
</dbReference>
<dbReference type="InterPro" id="IPR036503">
    <property type="entry name" value="Ald_Fedxn_OxRdtase_N_sf"/>
</dbReference>
<dbReference type="RefSeq" id="WP_006966460.1">
    <property type="nucleotide sequence ID" value="NZ_APJX01000005.1"/>
</dbReference>
<dbReference type="PANTHER" id="PTHR30038">
    <property type="entry name" value="ALDEHYDE FERREDOXIN OXIDOREDUCTASE"/>
    <property type="match status" value="1"/>
</dbReference>
<reference evidence="10 11" key="1">
    <citation type="journal article" date="2013" name="Genome Announc.">
        <title>Draft Genome Sequence of Desulfotignum phosphitoxidans DSM 13687 Strain FiPS-3.</title>
        <authorList>
            <person name="Poehlein A."/>
            <person name="Daniel R."/>
            <person name="Simeonova D.D."/>
        </authorList>
    </citation>
    <scope>NUCLEOTIDE SEQUENCE [LARGE SCALE GENOMIC DNA]</scope>
    <source>
        <strain evidence="10 11">DSM 13687</strain>
    </source>
</reference>
<dbReference type="PANTHER" id="PTHR30038:SF0">
    <property type="entry name" value="TUNGSTEN-CONTAINING ALDEHYDE FERREDOXIN OXIDOREDUCTASE"/>
    <property type="match status" value="1"/>
</dbReference>
<dbReference type="InterPro" id="IPR036021">
    <property type="entry name" value="Tungsten_al_ferr_oxy-like_C"/>
</dbReference>
<dbReference type="InterPro" id="IPR013985">
    <property type="entry name" value="Ald_Fedxn_OxRdtase_dom3"/>
</dbReference>
<dbReference type="InterPro" id="IPR001203">
    <property type="entry name" value="OxRdtase_Ald_Fedxn_C"/>
</dbReference>
<feature type="domain" description="Aldehyde ferredoxin oxidoreductase N-terminal" evidence="9">
    <location>
        <begin position="13"/>
        <end position="215"/>
    </location>
</feature>
<evidence type="ECO:0000256" key="2">
    <source>
        <dbReference type="ARBA" id="ARBA00011032"/>
    </source>
</evidence>
<dbReference type="Pfam" id="PF02730">
    <property type="entry name" value="AFOR_N"/>
    <property type="match status" value="1"/>
</dbReference>
<dbReference type="Pfam" id="PF01314">
    <property type="entry name" value="AFOR_C"/>
    <property type="match status" value="1"/>
</dbReference>
<keyword evidence="11" id="KW-1185">Reference proteome</keyword>
<dbReference type="Gene3D" id="1.10.599.10">
    <property type="entry name" value="Aldehyde Ferredoxin Oxidoreductase Protein, subunit A, domain 3"/>
    <property type="match status" value="1"/>
</dbReference>
<dbReference type="OrthoDB" id="9763894at2"/>
<comment type="cofactor">
    <cofactor evidence="8">
        <name>tungstopterin</name>
        <dbReference type="ChEBI" id="CHEBI:30402"/>
    </cofactor>
</comment>
<dbReference type="Gene3D" id="1.10.569.10">
    <property type="entry name" value="Aldehyde Ferredoxin Oxidoreductase Protein, subunit A, domain 2"/>
    <property type="match status" value="1"/>
</dbReference>
<keyword evidence="5 10" id="KW-0560">Oxidoreductase</keyword>
<dbReference type="Gene3D" id="3.60.9.10">
    <property type="entry name" value="Aldehyde ferredoxin oxidoreductase, N-terminal domain"/>
    <property type="match status" value="1"/>
</dbReference>
<name>S0FX76_9BACT</name>
<dbReference type="AlphaFoldDB" id="S0FX76"/>
<dbReference type="InterPro" id="IPR013983">
    <property type="entry name" value="Ald_Fedxn_OxRdtase_N"/>
</dbReference>
<dbReference type="GO" id="GO:0051539">
    <property type="term" value="F:4 iron, 4 sulfur cluster binding"/>
    <property type="evidence" value="ECO:0007669"/>
    <property type="project" value="UniProtKB-KW"/>
</dbReference>
<keyword evidence="3" id="KW-0004">4Fe-4S</keyword>
<evidence type="ECO:0000256" key="3">
    <source>
        <dbReference type="ARBA" id="ARBA00022485"/>
    </source>
</evidence>
<sequence>MISHNQTTTSFGWTGKILHVNLSDGAVTRLATPAYSDKYLGGRGIATRLYWEMVSPDTDALAPDNHLIFMTGPLGATGAQGASRFVAAGKSPMTLPEKFCCGNLGGYFGPYLKRAGFDGLVITGRADRPVYLYIDDGDVQIRDGADLWGQGVSAVQERLKNLHGNTTRMITTGIAGENRCRSANIMTDNEGSATGGFGAVMGSKRLKAVAVNGSGTIQAARPDRLKELSRKAVELNRKDPMFLPFNPDQVWRTGKSGCFQCGLDCMYRNRLETASGQTLVRKCQSMFVYFPWVAGRPDLSSEIAVTATGICNDRSLCTMEMTNIIQWLCACHKAGILTEKQTGLDMSQLGTLEFFTDLADMISRRQGFGDILAEGLLRAGETLGPEARAQFAPEVSGVGDGATYSAREYLMNGLLYAFSPRQPIAMLHEISRLTGLWVMHRNDPKSSPVSNDVFRTAAARFWGHERAWDLMTHEGKAQAAVKIMDRTLAKDSLGLCDSCWPVMISWHTPDHVGDPDLEARTFSAVTGMDMDDAKLHAVGERIFNLERLIHIREGHQPLVDDDVAAYNYTEPVQTVFMNPDVLVPGPGGQVLTRKGMTLGKEAFAAMRREFYQLRGWDPDTGVQLSDTLDRLDLPGRADQSLLR</sequence>
<evidence type="ECO:0000313" key="10">
    <source>
        <dbReference type="EMBL" id="EMS79330.1"/>
    </source>
</evidence>
<evidence type="ECO:0000256" key="1">
    <source>
        <dbReference type="ARBA" id="ARBA00001966"/>
    </source>
</evidence>
<evidence type="ECO:0000259" key="9">
    <source>
        <dbReference type="SMART" id="SM00790"/>
    </source>
</evidence>
<comment type="similarity">
    <text evidence="2">Belongs to the AOR/FOR family.</text>
</comment>
<dbReference type="EC" id="1.2.7.5" evidence="10"/>
<comment type="cofactor">
    <cofactor evidence="1">
        <name>[4Fe-4S] cluster</name>
        <dbReference type="ChEBI" id="CHEBI:49883"/>
    </cofactor>
</comment>
<dbReference type="SUPFAM" id="SSF48310">
    <property type="entry name" value="Aldehyde ferredoxin oxidoreductase, C-terminal domains"/>
    <property type="match status" value="1"/>
</dbReference>